<organism evidence="1 2">
    <name type="scientific">Hypoxylon rubiginosum</name>
    <dbReference type="NCBI Taxonomy" id="110542"/>
    <lineage>
        <taxon>Eukaryota</taxon>
        <taxon>Fungi</taxon>
        <taxon>Dikarya</taxon>
        <taxon>Ascomycota</taxon>
        <taxon>Pezizomycotina</taxon>
        <taxon>Sordariomycetes</taxon>
        <taxon>Xylariomycetidae</taxon>
        <taxon>Xylariales</taxon>
        <taxon>Hypoxylaceae</taxon>
        <taxon>Hypoxylon</taxon>
    </lineage>
</organism>
<dbReference type="Proteomes" id="UP001497680">
    <property type="component" value="Unassembled WGS sequence"/>
</dbReference>
<dbReference type="EMBL" id="MU394429">
    <property type="protein sequence ID" value="KAI6080669.1"/>
    <property type="molecule type" value="Genomic_DNA"/>
</dbReference>
<evidence type="ECO:0000313" key="1">
    <source>
        <dbReference type="EMBL" id="KAI6080669.1"/>
    </source>
</evidence>
<keyword evidence="2" id="KW-1185">Reference proteome</keyword>
<sequence>MANGNGPRQLRCDCAASFDNAPSLALHIKQTGHMKAKWCETCNRLFTKKEKLDEHKRTATNHKNDQIAPPKPNISPDKPQKGKSNTSPGKATVNTKGPIAASNKPAAATKIFDTTSNQPVAVVQTSKVSTSVEGKNNVQEKGPKTLIKGIGKSSQSVRNEPAPTVVTLTEPVMIVLPSTPTKYPWASKPEGLTLLATLDGCCHDQACLSSQGYHTGDFTSPKSIKSGFATFVPTPAKINGVAKRRAIALDCEMVGVAGGKSELALLCAVDLFSGEILIESLVFPIEPVKDWRSRYSGVTPAKMSAAKASGKALDGWPAARAKLFEFADADTILLGYGLHNDLKVLRIYHTRVVDPSILVAEAVFGKGKKMERMWKLKTLSREFLGVAIQTSKYGHDCLEDTLAARELVLWCLKQPEQLKAWAQKAFVEYKTEKQKRTEQQKAKSEEEKRKSRMNGSSRY</sequence>
<proteinExistence type="predicted"/>
<evidence type="ECO:0000313" key="2">
    <source>
        <dbReference type="Proteomes" id="UP001497680"/>
    </source>
</evidence>
<accession>A0ACC0CJU4</accession>
<reference evidence="1 2" key="1">
    <citation type="journal article" date="2022" name="New Phytol.">
        <title>Ecological generalism drives hyperdiversity of secondary metabolite gene clusters in xylarialean endophytes.</title>
        <authorList>
            <person name="Franco M.E.E."/>
            <person name="Wisecaver J.H."/>
            <person name="Arnold A.E."/>
            <person name="Ju Y.M."/>
            <person name="Slot J.C."/>
            <person name="Ahrendt S."/>
            <person name="Moore L.P."/>
            <person name="Eastman K.E."/>
            <person name="Scott K."/>
            <person name="Konkel Z."/>
            <person name="Mondo S.J."/>
            <person name="Kuo A."/>
            <person name="Hayes R.D."/>
            <person name="Haridas S."/>
            <person name="Andreopoulos B."/>
            <person name="Riley R."/>
            <person name="LaButti K."/>
            <person name="Pangilinan J."/>
            <person name="Lipzen A."/>
            <person name="Amirebrahimi M."/>
            <person name="Yan J."/>
            <person name="Adam C."/>
            <person name="Keymanesh K."/>
            <person name="Ng V."/>
            <person name="Louie K."/>
            <person name="Northen T."/>
            <person name="Drula E."/>
            <person name="Henrissat B."/>
            <person name="Hsieh H.M."/>
            <person name="Youens-Clark K."/>
            <person name="Lutzoni F."/>
            <person name="Miadlikowska J."/>
            <person name="Eastwood D.C."/>
            <person name="Hamelin R.C."/>
            <person name="Grigoriev I.V."/>
            <person name="U'Ren J.M."/>
        </authorList>
    </citation>
    <scope>NUCLEOTIDE SEQUENCE [LARGE SCALE GENOMIC DNA]</scope>
    <source>
        <strain evidence="1 2">ER1909</strain>
    </source>
</reference>
<gene>
    <name evidence="1" type="ORF">F4821DRAFT_251027</name>
</gene>
<protein>
    <submittedName>
        <fullName evidence="1">Ribonuclease H-like protein</fullName>
    </submittedName>
</protein>
<comment type="caution">
    <text evidence="1">The sequence shown here is derived from an EMBL/GenBank/DDBJ whole genome shotgun (WGS) entry which is preliminary data.</text>
</comment>
<name>A0ACC0CJU4_9PEZI</name>